<comment type="caution">
    <text evidence="1">The sequence shown here is derived from an EMBL/GenBank/DDBJ whole genome shotgun (WGS) entry which is preliminary data.</text>
</comment>
<dbReference type="EMBL" id="PDNC01000030">
    <property type="protein sequence ID" value="PGH05437.1"/>
    <property type="molecule type" value="Genomic_DNA"/>
</dbReference>
<proteinExistence type="predicted"/>
<dbReference type="OrthoDB" id="4955652at2759"/>
<accession>A0A2B7X9Q5</accession>
<gene>
    <name evidence="1" type="ORF">GX51_02961</name>
</gene>
<name>A0A2B7X9Q5_9EURO</name>
<evidence type="ECO:0000313" key="1">
    <source>
        <dbReference type="EMBL" id="PGH05437.1"/>
    </source>
</evidence>
<dbReference type="Proteomes" id="UP000224080">
    <property type="component" value="Unassembled WGS sequence"/>
</dbReference>
<organism evidence="1 2">
    <name type="scientific">Blastomyces parvus</name>
    <dbReference type="NCBI Taxonomy" id="2060905"/>
    <lineage>
        <taxon>Eukaryota</taxon>
        <taxon>Fungi</taxon>
        <taxon>Dikarya</taxon>
        <taxon>Ascomycota</taxon>
        <taxon>Pezizomycotina</taxon>
        <taxon>Eurotiomycetes</taxon>
        <taxon>Eurotiomycetidae</taxon>
        <taxon>Onygenales</taxon>
        <taxon>Ajellomycetaceae</taxon>
        <taxon>Blastomyces</taxon>
    </lineage>
</organism>
<sequence length="163" mass="18702">MTSAWFQSLVAFNENTKSSFLQHLRENPTCRRISQKDIEIRIEWLTNPHKQPSFVTEGVQSTDLCQKSFYLGRENAKSMQRIQSLSDRQVVRLRGGLRLQLRRTRGGFELDLEGSFFSPAHGAGRAEPPSKLRSMMKLPKIIRIKNSISERCMINSALDSLPH</sequence>
<keyword evidence="2" id="KW-1185">Reference proteome</keyword>
<protein>
    <submittedName>
        <fullName evidence="1">Uncharacterized protein</fullName>
    </submittedName>
</protein>
<evidence type="ECO:0000313" key="2">
    <source>
        <dbReference type="Proteomes" id="UP000224080"/>
    </source>
</evidence>
<reference evidence="1 2" key="1">
    <citation type="submission" date="2017-10" db="EMBL/GenBank/DDBJ databases">
        <title>Comparative genomics in systemic dimorphic fungi from Ajellomycetaceae.</title>
        <authorList>
            <person name="Munoz J.F."/>
            <person name="Mcewen J.G."/>
            <person name="Clay O.K."/>
            <person name="Cuomo C.A."/>
        </authorList>
    </citation>
    <scope>NUCLEOTIDE SEQUENCE [LARGE SCALE GENOMIC DNA]</scope>
    <source>
        <strain evidence="1 2">UAMH130</strain>
    </source>
</reference>
<dbReference type="AlphaFoldDB" id="A0A2B7X9Q5"/>